<protein>
    <submittedName>
        <fullName evidence="1">DUF3108 domain-containing protein</fullName>
    </submittedName>
</protein>
<evidence type="ECO:0000313" key="1">
    <source>
        <dbReference type="EMBL" id="MBE9610553.1"/>
    </source>
</evidence>
<name>A0A8J7G385_9NEIS</name>
<keyword evidence="2" id="KW-1185">Reference proteome</keyword>
<gene>
    <name evidence="1" type="ORF">INR99_14525</name>
</gene>
<dbReference type="Pfam" id="PF11306">
    <property type="entry name" value="DUF3108"/>
    <property type="match status" value="1"/>
</dbReference>
<dbReference type="InterPro" id="IPR021457">
    <property type="entry name" value="DUF3108"/>
</dbReference>
<dbReference type="AlphaFoldDB" id="A0A8J7G385"/>
<dbReference type="RefSeq" id="WP_194117096.1">
    <property type="nucleotide sequence ID" value="NZ_JADFUA010000010.1"/>
</dbReference>
<accession>A0A8J7G385</accession>
<comment type="caution">
    <text evidence="1">The sequence shown here is derived from an EMBL/GenBank/DDBJ whole genome shotgun (WGS) entry which is preliminary data.</text>
</comment>
<reference evidence="1 2" key="1">
    <citation type="submission" date="2020-10" db="EMBL/GenBank/DDBJ databases">
        <title>The genome sequence of Chitinilyticum litopenaei 4Y14.</title>
        <authorList>
            <person name="Liu Y."/>
        </authorList>
    </citation>
    <scope>NUCLEOTIDE SEQUENCE [LARGE SCALE GENOMIC DNA]</scope>
    <source>
        <strain evidence="1 2">4Y14</strain>
    </source>
</reference>
<proteinExistence type="predicted"/>
<dbReference type="EMBL" id="JADFUA010000010">
    <property type="protein sequence ID" value="MBE9610553.1"/>
    <property type="molecule type" value="Genomic_DNA"/>
</dbReference>
<evidence type="ECO:0000313" key="2">
    <source>
        <dbReference type="Proteomes" id="UP000604481"/>
    </source>
</evidence>
<dbReference type="Proteomes" id="UP000604481">
    <property type="component" value="Unassembled WGS sequence"/>
</dbReference>
<organism evidence="1 2">
    <name type="scientific">Chitinilyticum piscinae</name>
    <dbReference type="NCBI Taxonomy" id="2866724"/>
    <lineage>
        <taxon>Bacteria</taxon>
        <taxon>Pseudomonadati</taxon>
        <taxon>Pseudomonadota</taxon>
        <taxon>Betaproteobacteria</taxon>
        <taxon>Neisseriales</taxon>
        <taxon>Chitinibacteraceae</taxon>
        <taxon>Chitinilyticum</taxon>
    </lineage>
</organism>
<sequence length="228" mass="25519">MNYRLFVLVLAPLQLVATAWAGLPRQAEIEYRYGIMPAALRWSQAAGAYRLELQMAILHRQFTYLSQGQMSRAGLRPESFADFRDRSGAPRYRADFDWQAGTLQLGKPGEQQRAELQSGDQDLLSAAFQLAQQQATEAQFALVNGRKRYAGARFTVFPGETLTLGGRDIPVVRWHGQLEDRSVDYWLASGWSNLPVRMQVNLGEGSFDLVASEIRIDGKTVLQAPAAR</sequence>